<evidence type="ECO:0000313" key="8">
    <source>
        <dbReference type="EMBL" id="PLS31289.1"/>
    </source>
</evidence>
<protein>
    <recommendedName>
        <fullName evidence="5">tRNA pseudouridine synthase B</fullName>
        <ecNumber evidence="5">5.4.99.25</ecNumber>
    </recommendedName>
    <alternativeName>
        <fullName evidence="5">tRNA pseudouridine(55) synthase</fullName>
        <shortName evidence="5">Psi55 synthase</shortName>
    </alternativeName>
    <alternativeName>
        <fullName evidence="5">tRNA pseudouridylate synthase</fullName>
    </alternativeName>
    <alternativeName>
        <fullName evidence="5">tRNA-uridine isomerase</fullName>
    </alternativeName>
</protein>
<name>A0A2N5JAQ3_9BIFI</name>
<dbReference type="InterPro" id="IPR032819">
    <property type="entry name" value="TruB_C"/>
</dbReference>
<feature type="domain" description="Pseudouridine synthase II N-terminal" evidence="6">
    <location>
        <begin position="123"/>
        <end position="222"/>
    </location>
</feature>
<dbReference type="GO" id="GO:0160148">
    <property type="term" value="F:tRNA pseudouridine(55) synthase activity"/>
    <property type="evidence" value="ECO:0007669"/>
    <property type="project" value="UniProtKB-EC"/>
</dbReference>
<evidence type="ECO:0000259" key="6">
    <source>
        <dbReference type="Pfam" id="PF01509"/>
    </source>
</evidence>
<accession>A0A2N5JAQ3</accession>
<keyword evidence="4 5" id="KW-0413">Isomerase</keyword>
<evidence type="ECO:0000256" key="4">
    <source>
        <dbReference type="ARBA" id="ARBA00023235"/>
    </source>
</evidence>
<evidence type="ECO:0000313" key="9">
    <source>
        <dbReference type="Proteomes" id="UP000235050"/>
    </source>
</evidence>
<dbReference type="Gene3D" id="3.30.2350.10">
    <property type="entry name" value="Pseudouridine synthase"/>
    <property type="match status" value="1"/>
</dbReference>
<dbReference type="Pfam" id="PF01509">
    <property type="entry name" value="TruB_N"/>
    <property type="match status" value="2"/>
</dbReference>
<dbReference type="GO" id="GO:0003723">
    <property type="term" value="F:RNA binding"/>
    <property type="evidence" value="ECO:0007669"/>
    <property type="project" value="InterPro"/>
</dbReference>
<evidence type="ECO:0000259" key="7">
    <source>
        <dbReference type="Pfam" id="PF16198"/>
    </source>
</evidence>
<proteinExistence type="inferred from homology"/>
<dbReference type="GO" id="GO:0031119">
    <property type="term" value="P:tRNA pseudouridine synthesis"/>
    <property type="evidence" value="ECO:0007669"/>
    <property type="project" value="UniProtKB-UniRule"/>
</dbReference>
<evidence type="ECO:0000256" key="1">
    <source>
        <dbReference type="ARBA" id="ARBA00000385"/>
    </source>
</evidence>
<feature type="domain" description="tRNA pseudouridylate synthase B C-terminal" evidence="7">
    <location>
        <begin position="223"/>
        <end position="251"/>
    </location>
</feature>
<sequence length="378" mass="39926">MSDNPSGQRDSGILVVDKPKGVTSHDVVAAARHALHMKRVGHAGTLDPMATGVLVVGFGHATRLLNYIVGADKTYEATIRLGQATDTDDAEGTFIPIAEQIALSGSAPAAEPSTGVGENAHISGDIQTAAIDTITRERIEQTIAERFTGEIMQVPNAFSAIKIDGKRAYDLAREGKKVELKARPVTISEFTVLDVRSVESVQSGVPVVDVDVRVTCSSGTYIRALARDLGIALGVGGHLTYLRRTRVGMFSVNGDGGDGMATGKTGVPVIGAHAESRTFTNRNGETITRNRAVLDLPDGVDARSCALTMIQSAERTMPCTTITGEQARELRFGRFIDWPADLPLTVEAAAAHTGDELIAIVTPFTATKAKPVVVFPAG</sequence>
<dbReference type="PANTHER" id="PTHR13767">
    <property type="entry name" value="TRNA-PSEUDOURIDINE SYNTHASE"/>
    <property type="match status" value="1"/>
</dbReference>
<dbReference type="CDD" id="cd02573">
    <property type="entry name" value="PseudoU_synth_EcTruB"/>
    <property type="match status" value="1"/>
</dbReference>
<dbReference type="Pfam" id="PF16198">
    <property type="entry name" value="TruB_C_2"/>
    <property type="match status" value="1"/>
</dbReference>
<comment type="similarity">
    <text evidence="2 5">Belongs to the pseudouridine synthase TruB family. Type 1 subfamily.</text>
</comment>
<evidence type="ECO:0000256" key="2">
    <source>
        <dbReference type="ARBA" id="ARBA00005642"/>
    </source>
</evidence>
<feature type="domain" description="Pseudouridine synthase II N-terminal" evidence="6">
    <location>
        <begin position="32"/>
        <end position="96"/>
    </location>
</feature>
<dbReference type="EC" id="5.4.99.25" evidence="5"/>
<organism evidence="8 9">
    <name type="scientific">Bifidobacterium margollesii</name>
    <dbReference type="NCBI Taxonomy" id="2020964"/>
    <lineage>
        <taxon>Bacteria</taxon>
        <taxon>Bacillati</taxon>
        <taxon>Actinomycetota</taxon>
        <taxon>Actinomycetes</taxon>
        <taxon>Bifidobacteriales</taxon>
        <taxon>Bifidobacteriaceae</taxon>
        <taxon>Bifidobacterium</taxon>
    </lineage>
</organism>
<keyword evidence="3 5" id="KW-0819">tRNA processing</keyword>
<dbReference type="InterPro" id="IPR002501">
    <property type="entry name" value="PsdUridine_synth_N"/>
</dbReference>
<dbReference type="Proteomes" id="UP000235050">
    <property type="component" value="Unassembled WGS sequence"/>
</dbReference>
<evidence type="ECO:0000256" key="5">
    <source>
        <dbReference type="HAMAP-Rule" id="MF_01080"/>
    </source>
</evidence>
<comment type="caution">
    <text evidence="8">The sequence shown here is derived from an EMBL/GenBank/DDBJ whole genome shotgun (WGS) entry which is preliminary data.</text>
</comment>
<dbReference type="EMBL" id="NMWU01000012">
    <property type="protein sequence ID" value="PLS31289.1"/>
    <property type="molecule type" value="Genomic_DNA"/>
</dbReference>
<comment type="function">
    <text evidence="5">Responsible for synthesis of pseudouridine from uracil-55 in the psi GC loop of transfer RNAs.</text>
</comment>
<reference evidence="8 9" key="1">
    <citation type="submission" date="2017-07" db="EMBL/GenBank/DDBJ databases">
        <title>Bifidobacterium novel species.</title>
        <authorList>
            <person name="Lugli G.A."/>
            <person name="Milani C."/>
            <person name="Duranti S."/>
            <person name="Mangifesta M."/>
        </authorList>
    </citation>
    <scope>NUCLEOTIDE SEQUENCE [LARGE SCALE GENOMIC DNA]</scope>
    <source>
        <strain evidence="9">Uis1B</strain>
    </source>
</reference>
<dbReference type="InterPro" id="IPR014780">
    <property type="entry name" value="tRNA_psdUridine_synth_TruB"/>
</dbReference>
<dbReference type="GO" id="GO:1990481">
    <property type="term" value="P:mRNA pseudouridine synthesis"/>
    <property type="evidence" value="ECO:0007669"/>
    <property type="project" value="TreeGrafter"/>
</dbReference>
<dbReference type="RefSeq" id="WP_101615981.1">
    <property type="nucleotide sequence ID" value="NZ_NMWU01000012.1"/>
</dbReference>
<dbReference type="HAMAP" id="MF_01080">
    <property type="entry name" value="TruB_bact"/>
    <property type="match status" value="1"/>
</dbReference>
<dbReference type="PANTHER" id="PTHR13767:SF2">
    <property type="entry name" value="PSEUDOURIDYLATE SYNTHASE TRUB1"/>
    <property type="match status" value="1"/>
</dbReference>
<feature type="active site" description="Nucleophile" evidence="5">
    <location>
        <position position="47"/>
    </location>
</feature>
<keyword evidence="9" id="KW-1185">Reference proteome</keyword>
<dbReference type="OrthoDB" id="9802309at2"/>
<dbReference type="SUPFAM" id="SSF55120">
    <property type="entry name" value="Pseudouridine synthase"/>
    <property type="match status" value="1"/>
</dbReference>
<gene>
    <name evidence="5" type="primary">truB</name>
    <name evidence="8" type="ORF">Uis1B_0805</name>
</gene>
<dbReference type="InterPro" id="IPR020103">
    <property type="entry name" value="PsdUridine_synth_cat_dom_sf"/>
</dbReference>
<comment type="catalytic activity">
    <reaction evidence="1 5">
        <text>uridine(55) in tRNA = pseudouridine(55) in tRNA</text>
        <dbReference type="Rhea" id="RHEA:42532"/>
        <dbReference type="Rhea" id="RHEA-COMP:10101"/>
        <dbReference type="Rhea" id="RHEA-COMP:10102"/>
        <dbReference type="ChEBI" id="CHEBI:65314"/>
        <dbReference type="ChEBI" id="CHEBI:65315"/>
        <dbReference type="EC" id="5.4.99.25"/>
    </reaction>
</comment>
<evidence type="ECO:0000256" key="3">
    <source>
        <dbReference type="ARBA" id="ARBA00022694"/>
    </source>
</evidence>
<dbReference type="AlphaFoldDB" id="A0A2N5JAQ3"/>